<feature type="compositionally biased region" description="Low complexity" evidence="5">
    <location>
        <begin position="21"/>
        <end position="35"/>
    </location>
</feature>
<feature type="region of interest" description="Disordered" evidence="5">
    <location>
        <begin position="21"/>
        <end position="64"/>
    </location>
</feature>
<keyword evidence="6" id="KW-1133">Transmembrane helix</keyword>
<evidence type="ECO:0000256" key="5">
    <source>
        <dbReference type="SAM" id="MobiDB-lite"/>
    </source>
</evidence>
<keyword evidence="3 7" id="KW-0732">Signal</keyword>
<dbReference type="InterPro" id="IPR013783">
    <property type="entry name" value="Ig-like_fold"/>
</dbReference>
<dbReference type="Gene3D" id="2.60.40.10">
    <property type="entry name" value="Immunoglobulins"/>
    <property type="match status" value="2"/>
</dbReference>
<dbReference type="SUPFAM" id="SSF49478">
    <property type="entry name" value="Cna protein B-type domain"/>
    <property type="match status" value="1"/>
</dbReference>
<feature type="compositionally biased region" description="Polar residues" evidence="5">
    <location>
        <begin position="276"/>
        <end position="289"/>
    </location>
</feature>
<dbReference type="InterPro" id="IPR041033">
    <property type="entry name" value="SpaA_PFL_dom_1"/>
</dbReference>
<evidence type="ECO:0000256" key="7">
    <source>
        <dbReference type="SAM" id="SignalP"/>
    </source>
</evidence>
<feature type="region of interest" description="Disordered" evidence="5">
    <location>
        <begin position="167"/>
        <end position="204"/>
    </location>
</feature>
<keyword evidence="4" id="KW-0572">Peptidoglycan-anchor</keyword>
<proteinExistence type="predicted"/>
<dbReference type="Proteomes" id="UP001223390">
    <property type="component" value="Unassembled WGS sequence"/>
</dbReference>
<feature type="compositionally biased region" description="Low complexity" evidence="5">
    <location>
        <begin position="222"/>
        <end position="235"/>
    </location>
</feature>
<evidence type="ECO:0000313" key="9">
    <source>
        <dbReference type="EMBL" id="MDK9494370.1"/>
    </source>
</evidence>
<feature type="compositionally biased region" description="Low complexity" evidence="5">
    <location>
        <begin position="252"/>
        <end position="275"/>
    </location>
</feature>
<dbReference type="PROSITE" id="PS50847">
    <property type="entry name" value="GRAM_POS_ANCHORING"/>
    <property type="match status" value="1"/>
</dbReference>
<feature type="signal peptide" evidence="7">
    <location>
        <begin position="1"/>
        <end position="20"/>
    </location>
</feature>
<feature type="region of interest" description="Disordered" evidence="5">
    <location>
        <begin position="216"/>
        <end position="304"/>
    </location>
</feature>
<evidence type="ECO:0000256" key="4">
    <source>
        <dbReference type="ARBA" id="ARBA00023088"/>
    </source>
</evidence>
<evidence type="ECO:0000259" key="8">
    <source>
        <dbReference type="PROSITE" id="PS50847"/>
    </source>
</evidence>
<evidence type="ECO:0000256" key="6">
    <source>
        <dbReference type="SAM" id="Phobius"/>
    </source>
</evidence>
<feature type="transmembrane region" description="Helical" evidence="6">
    <location>
        <begin position="309"/>
        <end position="329"/>
    </location>
</feature>
<feature type="chain" id="PRO_5045408338" evidence="7">
    <location>
        <begin position="21"/>
        <end position="350"/>
    </location>
</feature>
<name>A0ABT7GN38_9ACTN</name>
<keyword evidence="6" id="KW-0812">Transmembrane</keyword>
<feature type="region of interest" description="Disordered" evidence="5">
    <location>
        <begin position="330"/>
        <end position="350"/>
    </location>
</feature>
<organism evidence="9 10">
    <name type="scientific">Streptomyces katrae</name>
    <dbReference type="NCBI Taxonomy" id="68223"/>
    <lineage>
        <taxon>Bacteria</taxon>
        <taxon>Bacillati</taxon>
        <taxon>Actinomycetota</taxon>
        <taxon>Actinomycetes</taxon>
        <taxon>Kitasatosporales</taxon>
        <taxon>Streptomycetaceae</taxon>
        <taxon>Streptomyces</taxon>
    </lineage>
</organism>
<dbReference type="EMBL" id="JASITI010000001">
    <property type="protein sequence ID" value="MDK9494370.1"/>
    <property type="molecule type" value="Genomic_DNA"/>
</dbReference>
<gene>
    <name evidence="9" type="ORF">QEZ40_000242</name>
</gene>
<evidence type="ECO:0000256" key="2">
    <source>
        <dbReference type="ARBA" id="ARBA00022525"/>
    </source>
</evidence>
<dbReference type="NCBIfam" id="TIGR01167">
    <property type="entry name" value="LPXTG_anchor"/>
    <property type="match status" value="1"/>
</dbReference>
<accession>A0ABT7GN38</accession>
<sequence length="350" mass="34801">MKHRPLLFTALALTAATALAGPATTATAAPSPSAEAPKDQGDPAPTDKAGLRIVKTDPEGQPAPGAAFQLLDSAGKSLAEGKTGSDGTLAFSDLTPGVVRLKETGSGSPLLGTVPDQDVVVAPGDPKVLAITDPYKSAGLTLKVTDKATGKGLAGAIVNIAPKDAKDDKGAFTLTTGPDGTAKAPLPVGKKTGSAYTATETKAPDGYRLETTPVEITAKPGAETTAAFTNTATTKPTEEPTGKQTAKPTGDPTAQPTPTSSSSTGTGEPTATASPSTSPEIGTATSTPTAPDAKPEGSLAHTGADSTSGWLLAIGGLLLAAGGGAVYAARRRKNDDSETGTGQHRRTDDN</sequence>
<dbReference type="Pfam" id="PF17802">
    <property type="entry name" value="SpaA"/>
    <property type="match status" value="2"/>
</dbReference>
<evidence type="ECO:0000256" key="3">
    <source>
        <dbReference type="ARBA" id="ARBA00022729"/>
    </source>
</evidence>
<dbReference type="InterPro" id="IPR019931">
    <property type="entry name" value="LPXTG_anchor"/>
</dbReference>
<reference evidence="9 10" key="1">
    <citation type="submission" date="2023-05" db="EMBL/GenBank/DDBJ databases">
        <title>Sequencing and Assembly of Streptomyces sp. NP73.</title>
        <authorList>
            <person name="Konwar A.N."/>
            <person name="Saikia K."/>
            <person name="Thakur D."/>
        </authorList>
    </citation>
    <scope>NUCLEOTIDE SEQUENCE [LARGE SCALE GENOMIC DNA]</scope>
    <source>
        <strain evidence="9 10">NP73</strain>
    </source>
</reference>
<comment type="caution">
    <text evidence="9">The sequence shown here is derived from an EMBL/GenBank/DDBJ whole genome shotgun (WGS) entry which is preliminary data.</text>
</comment>
<dbReference type="RefSeq" id="WP_285340254.1">
    <property type="nucleotide sequence ID" value="NZ_JASITI010000001.1"/>
</dbReference>
<keyword evidence="6" id="KW-0472">Membrane</keyword>
<feature type="domain" description="Gram-positive cocci surface proteins LPxTG" evidence="8">
    <location>
        <begin position="299"/>
        <end position="339"/>
    </location>
</feature>
<evidence type="ECO:0000313" key="10">
    <source>
        <dbReference type="Proteomes" id="UP001223390"/>
    </source>
</evidence>
<keyword evidence="1" id="KW-0134">Cell wall</keyword>
<protein>
    <submittedName>
        <fullName evidence="9">SpaA isopeptide-forming pilin-related protein</fullName>
    </submittedName>
</protein>
<keyword evidence="2" id="KW-0964">Secreted</keyword>
<evidence type="ECO:0000256" key="1">
    <source>
        <dbReference type="ARBA" id="ARBA00022512"/>
    </source>
</evidence>
<keyword evidence="10" id="KW-1185">Reference proteome</keyword>